<accession>A0A935K3E9</accession>
<dbReference type="Gene3D" id="3.40.50.300">
    <property type="entry name" value="P-loop containing nucleotide triphosphate hydrolases"/>
    <property type="match status" value="1"/>
</dbReference>
<organism evidence="1 2">
    <name type="scientific">Candidatus Dechloromonas phosphorivorans</name>
    <dbReference type="NCBI Taxonomy" id="2899244"/>
    <lineage>
        <taxon>Bacteria</taxon>
        <taxon>Pseudomonadati</taxon>
        <taxon>Pseudomonadota</taxon>
        <taxon>Betaproteobacteria</taxon>
        <taxon>Rhodocyclales</taxon>
        <taxon>Azonexaceae</taxon>
        <taxon>Dechloromonas</taxon>
    </lineage>
</organism>
<dbReference type="SUPFAM" id="SSF53795">
    <property type="entry name" value="PEP carboxykinase-like"/>
    <property type="match status" value="1"/>
</dbReference>
<reference evidence="1 2" key="1">
    <citation type="submission" date="2020-10" db="EMBL/GenBank/DDBJ databases">
        <title>Connecting structure to function with the recovery of over 1000 high-quality activated sludge metagenome-assembled genomes encoding full-length rRNA genes using long-read sequencing.</title>
        <authorList>
            <person name="Singleton C.M."/>
            <person name="Petriglieri F."/>
            <person name="Kristensen J.M."/>
            <person name="Kirkegaard R.H."/>
            <person name="Michaelsen T.Y."/>
            <person name="Andersen M.H."/>
            <person name="Karst S.M."/>
            <person name="Dueholm M.S."/>
            <person name="Nielsen P.H."/>
            <person name="Albertsen M."/>
        </authorList>
    </citation>
    <scope>NUCLEOTIDE SEQUENCE [LARGE SCALE GENOMIC DNA]</scope>
    <source>
        <strain evidence="1">EsbW_18-Q3-R4-48_BATAC.463</strain>
    </source>
</reference>
<dbReference type="NCBIfam" id="TIGR04352">
    <property type="entry name" value="HprK_rel_A"/>
    <property type="match status" value="1"/>
</dbReference>
<name>A0A935K3E9_9RHOO</name>
<dbReference type="GO" id="GO:0016301">
    <property type="term" value="F:kinase activity"/>
    <property type="evidence" value="ECO:0007669"/>
    <property type="project" value="UniProtKB-KW"/>
</dbReference>
<keyword evidence="1" id="KW-0418">Kinase</keyword>
<sequence>MLILSACSAEELKAALRLGRFRLHVGHLRLKISSIVPEFVCVLQQLYAAHPVMLDGGDFDFEIAISPPTPWRHWLRRNAIFEFCGDAPFEPMEVGHAFAMFEWGLNWAIASYLHNYLILHSAVVEFEGNGVLLSAVSGSGKSTLSAELSLQGWRLLSDELALIDDNLQLFPLARPISLKNSSIDLIRTRFPSARLGPLAKDTHKGTVAHLMAPDASVESNAVPAIPKFIIFPKWTAGAPLRVEAVGSGQAAMRLIDQAFNYSILGHKGFERLVALVRQAEAWEIEYSSLDEAREAIESLVRERG</sequence>
<evidence type="ECO:0000313" key="1">
    <source>
        <dbReference type="EMBL" id="MBK7415663.1"/>
    </source>
</evidence>
<dbReference type="InterPro" id="IPR027600">
    <property type="entry name" value="HprK-rel_A"/>
</dbReference>
<dbReference type="EMBL" id="JADJMS010000022">
    <property type="protein sequence ID" value="MBK7415663.1"/>
    <property type="molecule type" value="Genomic_DNA"/>
</dbReference>
<keyword evidence="1" id="KW-0808">Transferase</keyword>
<dbReference type="Proteomes" id="UP000739411">
    <property type="component" value="Unassembled WGS sequence"/>
</dbReference>
<dbReference type="InterPro" id="IPR027417">
    <property type="entry name" value="P-loop_NTPase"/>
</dbReference>
<proteinExistence type="predicted"/>
<protein>
    <submittedName>
        <fullName evidence="1">HprK-related kinase A</fullName>
    </submittedName>
</protein>
<gene>
    <name evidence="1" type="ORF">IPJ38_11670</name>
</gene>
<comment type="caution">
    <text evidence="1">The sequence shown here is derived from an EMBL/GenBank/DDBJ whole genome shotgun (WGS) entry which is preliminary data.</text>
</comment>
<dbReference type="AlphaFoldDB" id="A0A935K3E9"/>
<evidence type="ECO:0000313" key="2">
    <source>
        <dbReference type="Proteomes" id="UP000739411"/>
    </source>
</evidence>